<dbReference type="EMBL" id="BIMN01000001">
    <property type="protein sequence ID" value="GCE63077.1"/>
    <property type="molecule type" value="Genomic_DNA"/>
</dbReference>
<protein>
    <submittedName>
        <fullName evidence="2">Uncharacterized protein</fullName>
    </submittedName>
</protein>
<gene>
    <name evidence="2" type="ORF">MHSWG343_00550</name>
</gene>
<reference evidence="2 3" key="1">
    <citation type="submission" date="2019-01" db="EMBL/GenBank/DDBJ databases">
        <title>Draft genome sequences of Candidatus Mycoplasma haemohominis SWG34-3 identified from a patient with pyrexia, anemia and liver dysfunction.</title>
        <authorList>
            <person name="Sekizuka T."/>
            <person name="Hattori N."/>
            <person name="Katano H."/>
            <person name="Takuma T."/>
            <person name="Ito T."/>
            <person name="Arai N."/>
            <person name="Yanai R."/>
            <person name="Ishii S."/>
            <person name="Miura Y."/>
            <person name="Tokunaga T."/>
            <person name="Watanabe H."/>
            <person name="Nomura N."/>
            <person name="Eguchi J."/>
            <person name="Arai T."/>
            <person name="Hasegawa H."/>
            <person name="Nakamaki T."/>
            <person name="Wakita T."/>
            <person name="Niki Y."/>
            <person name="Kuroda M."/>
        </authorList>
    </citation>
    <scope>NUCLEOTIDE SEQUENCE [LARGE SCALE GENOMIC DNA]</scope>
    <source>
        <strain evidence="2">SWG34-3</strain>
    </source>
</reference>
<sequence length="288" mass="31374">MPSPAAVGGGALGAAAVGVGGAYLAGAFEGSGSSKVESEPTRVLLSGIDGFSQAYENANGVGKLYGKYLVAPYGSRGNGVSQNVTRPDNKDWWEWSYKRWKWDSEKIGDSLSIEFKDDKKINAAFSDSTTTSNASPKALNQVCDDVYKGNQDSITPEENFSGNKTKLKNDLWKYCSILGEVKTIAEVSAETYDGTNKKGADATNIKKFIAITGNDKFWEIRNQEFYATSNPGEKSRSKATSDSSKFKTDSDGTSKKNIRNICQEAYKFEKSNGTDYYPDAEISRFCVL</sequence>
<dbReference type="RefSeq" id="WP_216082674.1">
    <property type="nucleotide sequence ID" value="NZ_CACTIB010000004.1"/>
</dbReference>
<dbReference type="Proteomes" id="UP000324831">
    <property type="component" value="Unassembled WGS sequence"/>
</dbReference>
<name>A0A478FPV2_9MOLU</name>
<evidence type="ECO:0000256" key="1">
    <source>
        <dbReference type="SAM" id="MobiDB-lite"/>
    </source>
</evidence>
<feature type="compositionally biased region" description="Basic and acidic residues" evidence="1">
    <location>
        <begin position="244"/>
        <end position="254"/>
    </location>
</feature>
<comment type="caution">
    <text evidence="2">The sequence shown here is derived from an EMBL/GenBank/DDBJ whole genome shotgun (WGS) entry which is preliminary data.</text>
</comment>
<dbReference type="AlphaFoldDB" id="A0A478FPV2"/>
<proteinExistence type="predicted"/>
<evidence type="ECO:0000313" key="2">
    <source>
        <dbReference type="EMBL" id="GCE63077.1"/>
    </source>
</evidence>
<accession>A0A478FPV2</accession>
<feature type="region of interest" description="Disordered" evidence="1">
    <location>
        <begin position="228"/>
        <end position="255"/>
    </location>
</feature>
<evidence type="ECO:0000313" key="3">
    <source>
        <dbReference type="Proteomes" id="UP000324831"/>
    </source>
</evidence>
<organism evidence="2 3">
    <name type="scientific">Candidatus Mycoplasma haematohominis</name>
    <dbReference type="NCBI Taxonomy" id="1494318"/>
    <lineage>
        <taxon>Bacteria</taxon>
        <taxon>Bacillati</taxon>
        <taxon>Mycoplasmatota</taxon>
        <taxon>Mollicutes</taxon>
        <taxon>Mycoplasmataceae</taxon>
        <taxon>Mycoplasma</taxon>
    </lineage>
</organism>